<dbReference type="AlphaFoldDB" id="A0A109MWJ2"/>
<feature type="transmembrane region" description="Helical" evidence="1">
    <location>
        <begin position="84"/>
        <end position="103"/>
    </location>
</feature>
<keyword evidence="2" id="KW-0378">Hydrolase</keyword>
<keyword evidence="1" id="KW-0472">Membrane</keyword>
<gene>
    <name evidence="2" type="ORF">AS888_22305</name>
</gene>
<dbReference type="InterPro" id="IPR007404">
    <property type="entry name" value="YdjM-like"/>
</dbReference>
<feature type="transmembrane region" description="Helical" evidence="1">
    <location>
        <begin position="60"/>
        <end position="78"/>
    </location>
</feature>
<dbReference type="RefSeq" id="WP_061142883.1">
    <property type="nucleotide sequence ID" value="NZ_LNNH01000028.1"/>
</dbReference>
<keyword evidence="1" id="KW-0812">Transmembrane</keyword>
<sequence>MNGTAHMALGATVGYLTAHSLQTDPTTTLFLVGIGGVSGLMPDMDIDGKLSNRITFSHKFIRTLAQTIGILMIIYSVLEGFETEKWIGAGAGIGIIIISSFITQRHMLTLSGLGVLGIGMSLQENWLWLLGLYMILASFTPHRSYTHSIAGIVFFGIIAYQFEAAIGVDGIFTTCLFGYISHLIADMKFLPFNKRGVKLFLPFYSKEF</sequence>
<organism evidence="2 3">
    <name type="scientific">Peribacillus simplex</name>
    <dbReference type="NCBI Taxonomy" id="1478"/>
    <lineage>
        <taxon>Bacteria</taxon>
        <taxon>Bacillati</taxon>
        <taxon>Bacillota</taxon>
        <taxon>Bacilli</taxon>
        <taxon>Bacillales</taxon>
        <taxon>Bacillaceae</taxon>
        <taxon>Peribacillus</taxon>
    </lineage>
</organism>
<comment type="caution">
    <text evidence="2">The sequence shown here is derived from an EMBL/GenBank/DDBJ whole genome shotgun (WGS) entry which is preliminary data.</text>
</comment>
<feature type="transmembrane region" description="Helical" evidence="1">
    <location>
        <begin position="115"/>
        <end position="136"/>
    </location>
</feature>
<dbReference type="EMBL" id="LNNH01000028">
    <property type="protein sequence ID" value="KWW17336.1"/>
    <property type="molecule type" value="Genomic_DNA"/>
</dbReference>
<evidence type="ECO:0000313" key="2">
    <source>
        <dbReference type="EMBL" id="KWW17336.1"/>
    </source>
</evidence>
<dbReference type="Proteomes" id="UP000064189">
    <property type="component" value="Unassembled WGS sequence"/>
</dbReference>
<evidence type="ECO:0000313" key="3">
    <source>
        <dbReference type="Proteomes" id="UP000064189"/>
    </source>
</evidence>
<keyword evidence="3" id="KW-1185">Reference proteome</keyword>
<name>A0A109MWJ2_9BACI</name>
<proteinExistence type="predicted"/>
<accession>A0A109MWJ2</accession>
<feature type="transmembrane region" description="Helical" evidence="1">
    <location>
        <begin position="148"/>
        <end position="180"/>
    </location>
</feature>
<dbReference type="Pfam" id="PF04307">
    <property type="entry name" value="YdjM"/>
    <property type="match status" value="1"/>
</dbReference>
<dbReference type="GO" id="GO:0016787">
    <property type="term" value="F:hydrolase activity"/>
    <property type="evidence" value="ECO:0007669"/>
    <property type="project" value="UniProtKB-KW"/>
</dbReference>
<keyword evidence="1" id="KW-1133">Transmembrane helix</keyword>
<protein>
    <submittedName>
        <fullName evidence="2">Hydrolase</fullName>
    </submittedName>
</protein>
<reference evidence="2 3" key="1">
    <citation type="submission" date="2015-11" db="EMBL/GenBank/DDBJ databases">
        <title>Genome Sequence of Bacillus simplex strain VanAntwerpen2.</title>
        <authorList>
            <person name="Couger M.B."/>
        </authorList>
    </citation>
    <scope>NUCLEOTIDE SEQUENCE [LARGE SCALE GENOMIC DNA]</scope>
    <source>
        <strain evidence="2 3">VanAntwerpen02</strain>
    </source>
</reference>
<evidence type="ECO:0000256" key="1">
    <source>
        <dbReference type="SAM" id="Phobius"/>
    </source>
</evidence>